<dbReference type="InterPro" id="IPR002559">
    <property type="entry name" value="Transposase_11"/>
</dbReference>
<dbReference type="PANTHER" id="PTHR30007:SF1">
    <property type="entry name" value="BLR1914 PROTEIN"/>
    <property type="match status" value="1"/>
</dbReference>
<protein>
    <submittedName>
        <fullName evidence="3">Mobile element protein</fullName>
    </submittedName>
</protein>
<dbReference type="AlphaFoldDB" id="A0A6J4PZ63"/>
<dbReference type="NCBIfam" id="NF033580">
    <property type="entry name" value="transpos_IS5_3"/>
    <property type="match status" value="1"/>
</dbReference>
<dbReference type="GO" id="GO:0006313">
    <property type="term" value="P:DNA transposition"/>
    <property type="evidence" value="ECO:0007669"/>
    <property type="project" value="InterPro"/>
</dbReference>
<dbReference type="EMBL" id="CADCUW010000379">
    <property type="protein sequence ID" value="CAA9429747.1"/>
    <property type="molecule type" value="Genomic_DNA"/>
</dbReference>
<accession>A0A6J4PZ63</accession>
<evidence type="ECO:0000256" key="1">
    <source>
        <dbReference type="SAM" id="MobiDB-lite"/>
    </source>
</evidence>
<reference evidence="3" key="1">
    <citation type="submission" date="2020-02" db="EMBL/GenBank/DDBJ databases">
        <authorList>
            <person name="Meier V. D."/>
        </authorList>
    </citation>
    <scope>NUCLEOTIDE SEQUENCE</scope>
    <source>
        <strain evidence="3">AVDCRST_MAG01</strain>
    </source>
</reference>
<dbReference type="PANTHER" id="PTHR30007">
    <property type="entry name" value="PHP DOMAIN PROTEIN"/>
    <property type="match status" value="1"/>
</dbReference>
<dbReference type="GO" id="GO:0003677">
    <property type="term" value="F:DNA binding"/>
    <property type="evidence" value="ECO:0007669"/>
    <property type="project" value="InterPro"/>
</dbReference>
<gene>
    <name evidence="3" type="ORF">AVDCRST_MAG01-01-2836</name>
</gene>
<evidence type="ECO:0000313" key="3">
    <source>
        <dbReference type="EMBL" id="CAA9429747.1"/>
    </source>
</evidence>
<dbReference type="Pfam" id="PF01609">
    <property type="entry name" value="DDE_Tnp_1"/>
    <property type="match status" value="1"/>
</dbReference>
<feature type="domain" description="Transposase IS4-like" evidence="2">
    <location>
        <begin position="12"/>
        <end position="158"/>
    </location>
</feature>
<name>A0A6J4PZ63_9ACTN</name>
<evidence type="ECO:0000259" key="2">
    <source>
        <dbReference type="Pfam" id="PF01609"/>
    </source>
</evidence>
<sequence>MLNPTDEALGRGRGGFSTKVHLACDGRGRPLSVLVTGGQCNEAPQLEAVLDGVRVARPAGTPGRPRKRPHRLLADRAYAHDSCRALLRRRGIPHAIPERRDQKERRRKRGGRPPSFDAEAYRGRNVVERCVNRLKQWRAVATRYEKRAANYRAVVVIASLMIWLTA</sequence>
<proteinExistence type="predicted"/>
<dbReference type="GO" id="GO:0004803">
    <property type="term" value="F:transposase activity"/>
    <property type="evidence" value="ECO:0007669"/>
    <property type="project" value="InterPro"/>
</dbReference>
<feature type="region of interest" description="Disordered" evidence="1">
    <location>
        <begin position="94"/>
        <end position="118"/>
    </location>
</feature>
<organism evidence="3">
    <name type="scientific">uncultured Rubrobacteraceae bacterium</name>
    <dbReference type="NCBI Taxonomy" id="349277"/>
    <lineage>
        <taxon>Bacteria</taxon>
        <taxon>Bacillati</taxon>
        <taxon>Actinomycetota</taxon>
        <taxon>Rubrobacteria</taxon>
        <taxon>Rubrobacterales</taxon>
        <taxon>Rubrobacteraceae</taxon>
        <taxon>environmental samples</taxon>
    </lineage>
</organism>